<dbReference type="EMBL" id="UYRV01123242">
    <property type="protein sequence ID" value="VDN33693.1"/>
    <property type="molecule type" value="Genomic_DNA"/>
</dbReference>
<dbReference type="InterPro" id="IPR036188">
    <property type="entry name" value="FAD/NAD-bd_sf"/>
</dbReference>
<name>A0A3P7N9R8_CYLGO</name>
<proteinExistence type="predicted"/>
<accession>A0A3P7N9R8</accession>
<dbReference type="AlphaFoldDB" id="A0A3P7N9R8"/>
<dbReference type="Gene3D" id="3.50.50.60">
    <property type="entry name" value="FAD/NAD(P)-binding domain"/>
    <property type="match status" value="1"/>
</dbReference>
<evidence type="ECO:0008006" key="3">
    <source>
        <dbReference type="Google" id="ProtNLM"/>
    </source>
</evidence>
<gene>
    <name evidence="1" type="ORF">CGOC_LOCUS12448</name>
</gene>
<dbReference type="OrthoDB" id="38045at2759"/>
<evidence type="ECO:0000313" key="2">
    <source>
        <dbReference type="Proteomes" id="UP000271889"/>
    </source>
</evidence>
<evidence type="ECO:0000313" key="1">
    <source>
        <dbReference type="EMBL" id="VDN33693.1"/>
    </source>
</evidence>
<reference evidence="1 2" key="1">
    <citation type="submission" date="2018-11" db="EMBL/GenBank/DDBJ databases">
        <authorList>
            <consortium name="Pathogen Informatics"/>
        </authorList>
    </citation>
    <scope>NUCLEOTIDE SEQUENCE [LARGE SCALE GENOMIC DNA]</scope>
</reference>
<protein>
    <recommendedName>
        <fullName evidence="3">Amine oxidase domain-containing protein</fullName>
    </recommendedName>
</protein>
<dbReference type="Proteomes" id="UP000271889">
    <property type="component" value="Unassembled WGS sequence"/>
</dbReference>
<organism evidence="1 2">
    <name type="scientific">Cylicostephanus goldi</name>
    <name type="common">Nematode worm</name>
    <dbReference type="NCBI Taxonomy" id="71465"/>
    <lineage>
        <taxon>Eukaryota</taxon>
        <taxon>Metazoa</taxon>
        <taxon>Ecdysozoa</taxon>
        <taxon>Nematoda</taxon>
        <taxon>Chromadorea</taxon>
        <taxon>Rhabditida</taxon>
        <taxon>Rhabditina</taxon>
        <taxon>Rhabditomorpha</taxon>
        <taxon>Strongyloidea</taxon>
        <taxon>Strongylidae</taxon>
        <taxon>Cylicostephanus</taxon>
    </lineage>
</organism>
<keyword evidence="2" id="KW-1185">Reference proteome</keyword>
<sequence length="124" mass="14226">MQVVGIDAEAKRVRYVNKTSNEVKDLDYDILLNAAPIDLLVKETKICPEINVDHNKVFIVGVGLEKPMTEFVEKFTWLYFPDPNVPFFRVTILSRYGEVTPDSNKYWSVMCECARPIDDPVSLL</sequence>